<dbReference type="AlphaFoldDB" id="A0A383UR64"/>
<evidence type="ECO:0000313" key="3">
    <source>
        <dbReference type="Proteomes" id="UP000275772"/>
    </source>
</evidence>
<feature type="region of interest" description="Disordered" evidence="1">
    <location>
        <begin position="963"/>
        <end position="1087"/>
    </location>
</feature>
<reference evidence="2 3" key="1">
    <citation type="submission" date="2017-11" db="EMBL/GenBank/DDBJ databases">
        <authorList>
            <person name="Kracher B."/>
        </authorList>
    </citation>
    <scope>NUCLEOTIDE SEQUENCE [LARGE SCALE GENOMIC DNA]</scope>
    <source>
        <strain evidence="2 3">RACE1</strain>
    </source>
</reference>
<feature type="region of interest" description="Disordered" evidence="1">
    <location>
        <begin position="771"/>
        <end position="813"/>
    </location>
</feature>
<feature type="region of interest" description="Disordered" evidence="1">
    <location>
        <begin position="1105"/>
        <end position="1165"/>
    </location>
</feature>
<feature type="compositionally biased region" description="Polar residues" evidence="1">
    <location>
        <begin position="792"/>
        <end position="813"/>
    </location>
</feature>
<feature type="region of interest" description="Disordered" evidence="1">
    <location>
        <begin position="696"/>
        <end position="733"/>
    </location>
</feature>
<evidence type="ECO:0000256" key="1">
    <source>
        <dbReference type="SAM" id="MobiDB-lite"/>
    </source>
</evidence>
<proteinExistence type="predicted"/>
<organism evidence="2 3">
    <name type="scientific">Blumeria hordei</name>
    <name type="common">Barley powdery mildew</name>
    <name type="synonym">Blumeria graminis f. sp. hordei</name>
    <dbReference type="NCBI Taxonomy" id="2867405"/>
    <lineage>
        <taxon>Eukaryota</taxon>
        <taxon>Fungi</taxon>
        <taxon>Dikarya</taxon>
        <taxon>Ascomycota</taxon>
        <taxon>Pezizomycotina</taxon>
        <taxon>Leotiomycetes</taxon>
        <taxon>Erysiphales</taxon>
        <taxon>Erysiphaceae</taxon>
        <taxon>Blumeria</taxon>
    </lineage>
</organism>
<dbReference type="VEuPathDB" id="FungiDB:BLGHR1_13065"/>
<feature type="compositionally biased region" description="Polar residues" evidence="1">
    <location>
        <begin position="1105"/>
        <end position="1121"/>
    </location>
</feature>
<feature type="compositionally biased region" description="Basic and acidic residues" evidence="1">
    <location>
        <begin position="912"/>
        <end position="929"/>
    </location>
</feature>
<dbReference type="EMBL" id="UNSH01000042">
    <property type="protein sequence ID" value="SZF02286.1"/>
    <property type="molecule type" value="Genomic_DNA"/>
</dbReference>
<feature type="region of interest" description="Disordered" evidence="1">
    <location>
        <begin position="906"/>
        <end position="929"/>
    </location>
</feature>
<feature type="compositionally biased region" description="Low complexity" evidence="1">
    <location>
        <begin position="718"/>
        <end position="730"/>
    </location>
</feature>
<feature type="compositionally biased region" description="Low complexity" evidence="1">
    <location>
        <begin position="1062"/>
        <end position="1075"/>
    </location>
</feature>
<accession>A0A383UR64</accession>
<feature type="compositionally biased region" description="Basic and acidic residues" evidence="1">
    <location>
        <begin position="1124"/>
        <end position="1133"/>
    </location>
</feature>
<feature type="compositionally biased region" description="Low complexity" evidence="1">
    <location>
        <begin position="984"/>
        <end position="996"/>
    </location>
</feature>
<gene>
    <name evidence="2" type="ORF">BLGHR1_13065</name>
</gene>
<dbReference type="Proteomes" id="UP000275772">
    <property type="component" value="Unassembled WGS sequence"/>
</dbReference>
<sequence>MANPTCASPIPEPAFIATSAASQILTNYYENGGKNQNQKLAVKPVSMAPAALKIVNTFLDHLLYEILSISPSSTIADLRQATYTALKPKIARGAVEDADQELLNYLVAGEEEHESLVSSADQDAARYESLESSWREARIRCMIYSSLVEVDEQCEFTHSSISTNGKPSAILPAKYIFLTAVLEHMAEQALNAAANAASHRLMLKQANISQNYPTTLAEAEQGQMVEVADVERIALDGTMGRLWRIWRKGTRSPSTSISKNCCISRKPITFIPQKTEALLILPSHLTTRTRRFPTSAIGLAYLALATRPSNPAERECYRNTNVPGQDEVRLEEYSRLGDRPLISRKTQKMLPVHLTRPIRFSREVEPITEKRLVTRTSIDVPLADVESVFAKIQQIKYKSDFCYDPNKASATYKEIEIDHDLNLTEDAFAIPKSPTATVSCYSEIDVPHGSLHAAQNDDFSVRTNMRLLSTPVTPNTTIADKQKSLFNADIELNPPIRKRSSSFNEVFAIARRPTITRSNSLSATQGLRDNRLLEGFKPNSLKDAYSKGDSIEASSSRSNTYDSTDFQLVHEVDTMNLHNAATFAGAVQGIDIIQPGSRCIPKASNPEQRSSSPISHRPLKIYTGPFVPGGNTENNDIDQLVSPASFHSKDSKDQLSPASTVSPIEKCYDDLFPFQDTKRMNTPYQSSRDNIQDYTYSLHEPPRSTRPSDAMSAKSKRSIYTSGSTSSSVSRKLRVVRTSEEGAMENFDQLIQSDQTIQYTLTPQTVRGVITPGPHQVSTGPSRIDARPTAVRSRSASASKHTTTQASPKSPFYTTKSASKLSLESLSVYNSDTRLRLSVPQPRDARAVPETSTIDFAEFIRNTGPLESSYRKPLALQKSPSYTHTEARNLTASRDSTLHGRAAIFPKSSHSSSDRAKVKTRESTAERDEIYSDLTDLARNRPLLGIECSPGTGVEDAEQYHANSRRLSGKPLDTSVSEMRSFHTSTSKNSSVTSHSALIAAGSSLRPATNHDESCNVESKLAPSSRPLRLNDPYHDHSDEDNEQDLSHKDHDRKEDLKDFLKTSPPSLHPPTLSTGDRTSGGKSLKKNFHPNVIMSLFGRNMASHPSHTRVLQANSSSQAGPEQPHKPSKPLDMEEGANQVCASSNEPRRKPEQKIYQSRNPVYSDSHMGDLAKFLMQNDPPPMESSLKPIFLNQQMRNETSSFHKIFGRKKTNIVAKY</sequence>
<protein>
    <submittedName>
        <fullName evidence="2">Uncharacterized protein</fullName>
    </submittedName>
</protein>
<evidence type="ECO:0000313" key="2">
    <source>
        <dbReference type="EMBL" id="SZF02286.1"/>
    </source>
</evidence>
<feature type="compositionally biased region" description="Basic and acidic residues" evidence="1">
    <location>
        <begin position="1045"/>
        <end position="1061"/>
    </location>
</feature>
<name>A0A383UR64_BLUHO</name>